<evidence type="ECO:0000313" key="1">
    <source>
        <dbReference type="EMBL" id="NIR74654.1"/>
    </source>
</evidence>
<dbReference type="PROSITE" id="PS51257">
    <property type="entry name" value="PROKAR_LIPOPROTEIN"/>
    <property type="match status" value="1"/>
</dbReference>
<accession>A0AAE5CCU0</accession>
<protein>
    <submittedName>
        <fullName evidence="1">Uncharacterized protein</fullName>
    </submittedName>
</protein>
<comment type="caution">
    <text evidence="1">The sequence shown here is derived from an EMBL/GenBank/DDBJ whole genome shotgun (WGS) entry which is preliminary data.</text>
</comment>
<feature type="non-terminal residue" evidence="1">
    <location>
        <position position="89"/>
    </location>
</feature>
<proteinExistence type="predicted"/>
<name>A0AAE5CCU0_9BACT</name>
<dbReference type="AlphaFoldDB" id="A0AAE5CCU0"/>
<organism evidence="1 2">
    <name type="scientific">Candidatus Kutchimonas denitrificans</name>
    <dbReference type="NCBI Taxonomy" id="3056748"/>
    <lineage>
        <taxon>Bacteria</taxon>
        <taxon>Pseudomonadati</taxon>
        <taxon>Gemmatimonadota</taxon>
        <taxon>Gemmatimonadia</taxon>
        <taxon>Candidatus Palauibacterales</taxon>
        <taxon>Candidatus Palauibacteraceae</taxon>
        <taxon>Candidatus Kutchimonas</taxon>
    </lineage>
</organism>
<reference evidence="1 2" key="1">
    <citation type="submission" date="2020-01" db="EMBL/GenBank/DDBJ databases">
        <title>Genomes assembled from Gulf of Kutch pelagic sediment metagenomes.</title>
        <authorList>
            <person name="Chandrashekar M."/>
            <person name="Mahajan M.S."/>
            <person name="Dave K.J."/>
            <person name="Vatsa P."/>
            <person name="Nathani N.M."/>
        </authorList>
    </citation>
    <scope>NUCLEOTIDE SEQUENCE [LARGE SCALE GENOMIC DNA]</scope>
    <source>
        <strain evidence="1">KS3-K002</strain>
    </source>
</reference>
<gene>
    <name evidence="1" type="ORF">GWO12_06020</name>
</gene>
<sequence>MTALKNDLGSGPLRRASLPLALLLAACSSGGTEPEEVFAPLEFRAPIRAMFPGMEDTLIAAQFGRELDADEGRWSSSRPEVVSVEAGGV</sequence>
<dbReference type="EMBL" id="JAACAK010000047">
    <property type="protein sequence ID" value="NIR74654.1"/>
    <property type="molecule type" value="Genomic_DNA"/>
</dbReference>
<dbReference type="Proteomes" id="UP000702544">
    <property type="component" value="Unassembled WGS sequence"/>
</dbReference>
<evidence type="ECO:0000313" key="2">
    <source>
        <dbReference type="Proteomes" id="UP000702544"/>
    </source>
</evidence>